<dbReference type="PANTHER" id="PTHR47955:SF15">
    <property type="entry name" value="CYTOCHROME P450 71A2-LIKE"/>
    <property type="match status" value="1"/>
</dbReference>
<dbReference type="CDD" id="cd11072">
    <property type="entry name" value="CYP71-like"/>
    <property type="match status" value="1"/>
</dbReference>
<dbReference type="PROSITE" id="PS00086">
    <property type="entry name" value="CYTOCHROME_P450"/>
    <property type="match status" value="1"/>
</dbReference>
<dbReference type="EC" id="1.14.13.68" evidence="7"/>
<dbReference type="InterPro" id="IPR017972">
    <property type="entry name" value="Cyt_P450_CS"/>
</dbReference>
<dbReference type="InterPro" id="IPR001128">
    <property type="entry name" value="Cyt_P450"/>
</dbReference>
<keyword evidence="5 7" id="KW-0560">Oxidoreductase</keyword>
<dbReference type="Proteomes" id="UP000008311">
    <property type="component" value="Unassembled WGS sequence"/>
</dbReference>
<protein>
    <submittedName>
        <fullName evidence="7">Cytochrome P450, putative</fullName>
        <ecNumber evidence="7">1.14.13.68</ecNumber>
    </submittedName>
</protein>
<dbReference type="FunCoup" id="B9RAS3">
    <property type="interactions" value="465"/>
</dbReference>
<evidence type="ECO:0000256" key="5">
    <source>
        <dbReference type="RuleBase" id="RU000461"/>
    </source>
</evidence>
<keyword evidence="2 4" id="KW-0479">Metal-binding</keyword>
<keyword evidence="5" id="KW-0503">Monooxygenase</keyword>
<evidence type="ECO:0000256" key="4">
    <source>
        <dbReference type="PIRSR" id="PIRSR602401-1"/>
    </source>
</evidence>
<evidence type="ECO:0000313" key="8">
    <source>
        <dbReference type="Proteomes" id="UP000008311"/>
    </source>
</evidence>
<dbReference type="InterPro" id="IPR002401">
    <property type="entry name" value="Cyt_P450_E_grp-I"/>
</dbReference>
<dbReference type="GO" id="GO:0004497">
    <property type="term" value="F:monooxygenase activity"/>
    <property type="evidence" value="ECO:0007669"/>
    <property type="project" value="UniProtKB-KW"/>
</dbReference>
<evidence type="ECO:0000256" key="3">
    <source>
        <dbReference type="ARBA" id="ARBA00023004"/>
    </source>
</evidence>
<evidence type="ECO:0000256" key="2">
    <source>
        <dbReference type="ARBA" id="ARBA00022723"/>
    </source>
</evidence>
<comment type="similarity">
    <text evidence="1 5">Belongs to the cytochrome P450 family.</text>
</comment>
<dbReference type="PRINTS" id="PR00463">
    <property type="entry name" value="EP450I"/>
</dbReference>
<dbReference type="Gene3D" id="1.10.630.10">
    <property type="entry name" value="Cytochrome P450"/>
    <property type="match status" value="1"/>
</dbReference>
<keyword evidence="8" id="KW-1185">Reference proteome</keyword>
<dbReference type="PANTHER" id="PTHR47955">
    <property type="entry name" value="CYTOCHROME P450 FAMILY 71 PROTEIN"/>
    <property type="match status" value="1"/>
</dbReference>
<feature type="transmembrane region" description="Helical" evidence="6">
    <location>
        <begin position="12"/>
        <end position="35"/>
    </location>
</feature>
<keyword evidence="6" id="KW-1133">Transmembrane helix</keyword>
<dbReference type="GO" id="GO:0016491">
    <property type="term" value="F:oxidoreductase activity"/>
    <property type="evidence" value="ECO:0000318"/>
    <property type="project" value="GO_Central"/>
</dbReference>
<dbReference type="EMBL" id="EQ973773">
    <property type="protein sequence ID" value="EEF51900.1"/>
    <property type="molecule type" value="Genomic_DNA"/>
</dbReference>
<dbReference type="Pfam" id="PF00067">
    <property type="entry name" value="p450"/>
    <property type="match status" value="1"/>
</dbReference>
<dbReference type="GO" id="GO:0005506">
    <property type="term" value="F:iron ion binding"/>
    <property type="evidence" value="ECO:0007669"/>
    <property type="project" value="InterPro"/>
</dbReference>
<dbReference type="InterPro" id="IPR036396">
    <property type="entry name" value="Cyt_P450_sf"/>
</dbReference>
<dbReference type="OrthoDB" id="839430at2759"/>
<evidence type="ECO:0000256" key="6">
    <source>
        <dbReference type="SAM" id="Phobius"/>
    </source>
</evidence>
<dbReference type="GO" id="GO:0020037">
    <property type="term" value="F:heme binding"/>
    <property type="evidence" value="ECO:0007669"/>
    <property type="project" value="InterPro"/>
</dbReference>
<keyword evidence="6" id="KW-0472">Membrane</keyword>
<dbReference type="InParanoid" id="B9RAS3"/>
<sequence length="521" mass="58842">MLDIIQFINQQISFLNPLYLTIAVLSFLFFAYFLIKWLTSSPHRNPPPSPPKLPILGNLHQLGKNIHRSLSSLAQRYGPDLMLLHFGSKPVVVVSSSDAAREIVKTHDIAFSSRPTTAVYRRLLYNNKDVAGAPYGEYWRQMRSICVLHLLSNRRVQSYRSVREEEVGVLIEKIKQFSSKSLPVNLSQMLSCLTNDVISRIAFGRKYSGDDGEDGIKFQRLLGDFMRLLGSFSVGEYIPFLGWINWINGLNKSVDRTAKELDEFIDAIVEEHMDGFSSEGSEEDVKDFVHVLLELQKEYGVGGSLDRESIKALILDVFAGGTDTSSTVLEWIMTELIRHPRVMKELQNEVKRVAREKASTSHITEADLDKMHYTKLVIKEALRLYSPLPLLGPRETIQDVKVMGYHIAAGTMVLTNGWAISRDPKTWTKPEEFWPERFLNNSIDFRGHDFEFIPFGTGRRGCPGVSFALPVVELVLANLVKNFEWALPDGAKGEDLDLAETFGVTIHRKNPLLALATPTSD</sequence>
<accession>B9RAS3</accession>
<feature type="binding site" description="axial binding residue" evidence="4">
    <location>
        <position position="462"/>
    </location>
    <ligand>
        <name>heme</name>
        <dbReference type="ChEBI" id="CHEBI:30413"/>
    </ligand>
    <ligandPart>
        <name>Fe</name>
        <dbReference type="ChEBI" id="CHEBI:18248"/>
    </ligandPart>
</feature>
<proteinExistence type="inferred from homology"/>
<evidence type="ECO:0000256" key="1">
    <source>
        <dbReference type="ARBA" id="ARBA00010617"/>
    </source>
</evidence>
<comment type="cofactor">
    <cofactor evidence="4">
        <name>heme</name>
        <dbReference type="ChEBI" id="CHEBI:30413"/>
    </cofactor>
</comment>
<dbReference type="KEGG" id="rcu:8278264"/>
<organism evidence="7 8">
    <name type="scientific">Ricinus communis</name>
    <name type="common">Castor bean</name>
    <dbReference type="NCBI Taxonomy" id="3988"/>
    <lineage>
        <taxon>Eukaryota</taxon>
        <taxon>Viridiplantae</taxon>
        <taxon>Streptophyta</taxon>
        <taxon>Embryophyta</taxon>
        <taxon>Tracheophyta</taxon>
        <taxon>Spermatophyta</taxon>
        <taxon>Magnoliopsida</taxon>
        <taxon>eudicotyledons</taxon>
        <taxon>Gunneridae</taxon>
        <taxon>Pentapetalae</taxon>
        <taxon>rosids</taxon>
        <taxon>fabids</taxon>
        <taxon>Malpighiales</taxon>
        <taxon>Euphorbiaceae</taxon>
        <taxon>Acalyphoideae</taxon>
        <taxon>Acalypheae</taxon>
        <taxon>Ricinus</taxon>
    </lineage>
</organism>
<dbReference type="SUPFAM" id="SSF48264">
    <property type="entry name" value="Cytochrome P450"/>
    <property type="match status" value="1"/>
</dbReference>
<reference evidence="8" key="1">
    <citation type="journal article" date="2010" name="Nat. Biotechnol.">
        <title>Draft genome sequence of the oilseed species Ricinus communis.</title>
        <authorList>
            <person name="Chan A.P."/>
            <person name="Crabtree J."/>
            <person name="Zhao Q."/>
            <person name="Lorenzi H."/>
            <person name="Orvis J."/>
            <person name="Puiu D."/>
            <person name="Melake-Berhan A."/>
            <person name="Jones K.M."/>
            <person name="Redman J."/>
            <person name="Chen G."/>
            <person name="Cahoon E.B."/>
            <person name="Gedil M."/>
            <person name="Stanke M."/>
            <person name="Haas B.J."/>
            <person name="Wortman J.R."/>
            <person name="Fraser-Liggett C.M."/>
            <person name="Ravel J."/>
            <person name="Rabinowicz P.D."/>
        </authorList>
    </citation>
    <scope>NUCLEOTIDE SEQUENCE [LARGE SCALE GENOMIC DNA]</scope>
    <source>
        <strain evidence="8">cv. Hale</strain>
    </source>
</reference>
<evidence type="ECO:0000313" key="7">
    <source>
        <dbReference type="EMBL" id="EEF51900.1"/>
    </source>
</evidence>
<name>B9RAS3_RICCO</name>
<keyword evidence="3 4" id="KW-0408">Iron</keyword>
<dbReference type="PRINTS" id="PR00385">
    <property type="entry name" value="P450"/>
</dbReference>
<dbReference type="FunFam" id="1.10.630.10:FF:000011">
    <property type="entry name" value="Cytochrome P450 83B1"/>
    <property type="match status" value="1"/>
</dbReference>
<keyword evidence="6" id="KW-0812">Transmembrane</keyword>
<dbReference type="AlphaFoldDB" id="B9RAS3"/>
<dbReference type="GO" id="GO:0016705">
    <property type="term" value="F:oxidoreductase activity, acting on paired donors, with incorporation or reduction of molecular oxygen"/>
    <property type="evidence" value="ECO:0007669"/>
    <property type="project" value="InterPro"/>
</dbReference>
<dbReference type="eggNOG" id="KOG0156">
    <property type="taxonomic scope" value="Eukaryota"/>
</dbReference>
<keyword evidence="4 5" id="KW-0349">Heme</keyword>
<gene>
    <name evidence="7" type="ORF">RCOM_1508250</name>
</gene>